<protein>
    <recommendedName>
        <fullName evidence="8">Polysaccharide chain length determinant N-terminal domain-containing protein</fullName>
    </recommendedName>
</protein>
<accession>A0A316TW81</accession>
<dbReference type="RefSeq" id="WP_109645169.1">
    <property type="nucleotide sequence ID" value="NZ_QGGB01000003.1"/>
</dbReference>
<feature type="transmembrane region" description="Helical" evidence="7">
    <location>
        <begin position="371"/>
        <end position="390"/>
    </location>
</feature>
<dbReference type="Pfam" id="PF02706">
    <property type="entry name" value="Wzz"/>
    <property type="match status" value="1"/>
</dbReference>
<feature type="domain" description="Polysaccharide chain length determinant N-terminal" evidence="8">
    <location>
        <begin position="35"/>
        <end position="89"/>
    </location>
</feature>
<dbReference type="EMBL" id="QGGB01000003">
    <property type="protein sequence ID" value="PWN07455.1"/>
    <property type="molecule type" value="Genomic_DNA"/>
</dbReference>
<evidence type="ECO:0000256" key="6">
    <source>
        <dbReference type="SAM" id="Coils"/>
    </source>
</evidence>
<evidence type="ECO:0000313" key="10">
    <source>
        <dbReference type="Proteomes" id="UP000245533"/>
    </source>
</evidence>
<keyword evidence="2" id="KW-1003">Cell membrane</keyword>
<feature type="transmembrane region" description="Helical" evidence="7">
    <location>
        <begin position="52"/>
        <end position="70"/>
    </location>
</feature>
<dbReference type="Proteomes" id="UP000245533">
    <property type="component" value="Unassembled WGS sequence"/>
</dbReference>
<keyword evidence="10" id="KW-1185">Reference proteome</keyword>
<evidence type="ECO:0000259" key="8">
    <source>
        <dbReference type="Pfam" id="PF02706"/>
    </source>
</evidence>
<reference evidence="9 10" key="1">
    <citation type="submission" date="2018-05" db="EMBL/GenBank/DDBJ databases">
        <title>Rhodohalobacter halophilus gen. nov., sp. nov., a moderately halophilic member of the family Balneolaceae.</title>
        <authorList>
            <person name="Liu Z.-W."/>
        </authorList>
    </citation>
    <scope>NUCLEOTIDE SEQUENCE [LARGE SCALE GENOMIC DNA]</scope>
    <source>
        <strain evidence="9 10">8A47</strain>
    </source>
</reference>
<dbReference type="GO" id="GO:0005886">
    <property type="term" value="C:plasma membrane"/>
    <property type="evidence" value="ECO:0007669"/>
    <property type="project" value="UniProtKB-SubCell"/>
</dbReference>
<dbReference type="PANTHER" id="PTHR32309">
    <property type="entry name" value="TYROSINE-PROTEIN KINASE"/>
    <property type="match status" value="1"/>
</dbReference>
<evidence type="ECO:0000256" key="4">
    <source>
        <dbReference type="ARBA" id="ARBA00022989"/>
    </source>
</evidence>
<gene>
    <name evidence="9" type="ORF">DDZ15_04115</name>
</gene>
<dbReference type="InterPro" id="IPR050445">
    <property type="entry name" value="Bact_polysacc_biosynth/exp"/>
</dbReference>
<keyword evidence="5 7" id="KW-0472">Membrane</keyword>
<sequence>MSDDKKQTPEQAPTDKPEIRYVPIEYMPGMHDDDDEIDLLELAKKIWDGRWTIIKITGVFILLGLFWALFSPVEYESEAILMPEIQVQETGGTAGRLLQQFGGAFGLGGIGAEGMPAGTIPPLLYPRIVNSLPFQLELLNHEVEFRDYGVTTTWPDFLEIHYPTPLATLAVDYTVKLPLTVLSGVRSLFEDDPDSLLATLPDDPTQSQYISITEEQQELVNQLRERISVSQDEETGLLTTRVKLQDARASAELNRFLIERLKEYVIDYRLEKARQNLEFAQDQLAEAETRFEETQVALAEFQDRNVSLGTARAQIELERLQDEKNLAFNVYSSVAQQVEQARLTLQEQTPIFKEVQAVTVPSENSDPNRPMVLVVFTLLGGILAVGYVFISPLVSNLGDHLS</sequence>
<dbReference type="PANTHER" id="PTHR32309:SF13">
    <property type="entry name" value="FERRIC ENTEROBACTIN TRANSPORT PROTEIN FEPE"/>
    <property type="match status" value="1"/>
</dbReference>
<keyword evidence="6" id="KW-0175">Coiled coil</keyword>
<evidence type="ECO:0000256" key="7">
    <source>
        <dbReference type="SAM" id="Phobius"/>
    </source>
</evidence>
<evidence type="ECO:0000256" key="5">
    <source>
        <dbReference type="ARBA" id="ARBA00023136"/>
    </source>
</evidence>
<evidence type="ECO:0000256" key="1">
    <source>
        <dbReference type="ARBA" id="ARBA00004651"/>
    </source>
</evidence>
<dbReference type="OrthoDB" id="1522571at2"/>
<evidence type="ECO:0000313" key="9">
    <source>
        <dbReference type="EMBL" id="PWN07455.1"/>
    </source>
</evidence>
<comment type="caution">
    <text evidence="9">The sequence shown here is derived from an EMBL/GenBank/DDBJ whole genome shotgun (WGS) entry which is preliminary data.</text>
</comment>
<dbReference type="InterPro" id="IPR003856">
    <property type="entry name" value="LPS_length_determ_N"/>
</dbReference>
<evidence type="ECO:0000256" key="3">
    <source>
        <dbReference type="ARBA" id="ARBA00022692"/>
    </source>
</evidence>
<keyword evidence="3 7" id="KW-0812">Transmembrane</keyword>
<organism evidence="9 10">
    <name type="scientific">Rhodohalobacter mucosus</name>
    <dbReference type="NCBI Taxonomy" id="2079485"/>
    <lineage>
        <taxon>Bacteria</taxon>
        <taxon>Pseudomonadati</taxon>
        <taxon>Balneolota</taxon>
        <taxon>Balneolia</taxon>
        <taxon>Balneolales</taxon>
        <taxon>Balneolaceae</taxon>
        <taxon>Rhodohalobacter</taxon>
    </lineage>
</organism>
<keyword evidence="4 7" id="KW-1133">Transmembrane helix</keyword>
<dbReference type="GO" id="GO:0004713">
    <property type="term" value="F:protein tyrosine kinase activity"/>
    <property type="evidence" value="ECO:0007669"/>
    <property type="project" value="TreeGrafter"/>
</dbReference>
<proteinExistence type="predicted"/>
<dbReference type="AlphaFoldDB" id="A0A316TW81"/>
<feature type="coiled-coil region" evidence="6">
    <location>
        <begin position="270"/>
        <end position="304"/>
    </location>
</feature>
<name>A0A316TW81_9BACT</name>
<comment type="subcellular location">
    <subcellularLocation>
        <location evidence="1">Cell membrane</location>
        <topology evidence="1">Multi-pass membrane protein</topology>
    </subcellularLocation>
</comment>
<evidence type="ECO:0000256" key="2">
    <source>
        <dbReference type="ARBA" id="ARBA00022475"/>
    </source>
</evidence>